<reference evidence="3" key="1">
    <citation type="submission" date="2018-11" db="EMBL/GenBank/DDBJ databases">
        <authorList>
            <consortium name="Pathogen Informatics"/>
        </authorList>
    </citation>
    <scope>NUCLEOTIDE SEQUENCE [LARGE SCALE GENOMIC DNA]</scope>
</reference>
<organism evidence="3">
    <name type="scientific">Heligmosomoides polygyrus</name>
    <name type="common">Parasitic roundworm</name>
    <dbReference type="NCBI Taxonomy" id="6339"/>
    <lineage>
        <taxon>Eukaryota</taxon>
        <taxon>Metazoa</taxon>
        <taxon>Ecdysozoa</taxon>
        <taxon>Nematoda</taxon>
        <taxon>Chromadorea</taxon>
        <taxon>Rhabditida</taxon>
        <taxon>Rhabditina</taxon>
        <taxon>Rhabditomorpha</taxon>
        <taxon>Strongyloidea</taxon>
        <taxon>Heligmosomidae</taxon>
        <taxon>Heligmosomoides</taxon>
    </lineage>
</organism>
<keyword evidence="2" id="KW-0732">Signal</keyword>
<name>A0A3P7YKM6_HELPZ</name>
<evidence type="ECO:0000256" key="2">
    <source>
        <dbReference type="SAM" id="SignalP"/>
    </source>
</evidence>
<feature type="signal peptide" evidence="2">
    <location>
        <begin position="1"/>
        <end position="16"/>
    </location>
</feature>
<accession>A0A3P7YKM6</accession>
<feature type="transmembrane region" description="Helical" evidence="1">
    <location>
        <begin position="98"/>
        <end position="120"/>
    </location>
</feature>
<evidence type="ECO:0000256" key="1">
    <source>
        <dbReference type="SAM" id="Phobius"/>
    </source>
</evidence>
<dbReference type="Pfam" id="PF10318">
    <property type="entry name" value="7TM_GPCR_Srh"/>
    <property type="match status" value="1"/>
</dbReference>
<sequence>MLILNWMCMIYFSLWPYDEFLSISKEVWPDGSVNVTGRCYIAISNRNGSDPLKMAILIESLVMLLSVAQISPFCAMRIHRCLKENSFSSRTKALHNQMLILLSIQVIRMFFFTIISFLWWRSYEKKNPRKFKFPQLPVYNLYVF</sequence>
<feature type="chain" id="PRO_5018058653" evidence="2">
    <location>
        <begin position="17"/>
        <end position="144"/>
    </location>
</feature>
<protein>
    <submittedName>
        <fullName evidence="3">Uncharacterized protein</fullName>
    </submittedName>
</protein>
<evidence type="ECO:0000313" key="3">
    <source>
        <dbReference type="EMBL" id="VDO88590.1"/>
    </source>
</evidence>
<gene>
    <name evidence="3" type="ORF">HPBE_LOCUS11438</name>
</gene>
<dbReference type="AlphaFoldDB" id="A0A3P7YKM6"/>
<keyword evidence="1" id="KW-1133">Transmembrane helix</keyword>
<proteinExistence type="predicted"/>
<dbReference type="OrthoDB" id="5877015at2759"/>
<keyword evidence="1" id="KW-0812">Transmembrane</keyword>
<keyword evidence="1" id="KW-0472">Membrane</keyword>
<feature type="transmembrane region" description="Helical" evidence="1">
    <location>
        <begin position="56"/>
        <end position="78"/>
    </location>
</feature>
<dbReference type="EMBL" id="UZAH01027103">
    <property type="protein sequence ID" value="VDO88590.1"/>
    <property type="molecule type" value="Genomic_DNA"/>
</dbReference>
<dbReference type="InterPro" id="IPR019422">
    <property type="entry name" value="7TM_GPCR_serpentine_rcpt_Srh"/>
</dbReference>